<evidence type="ECO:0000259" key="13">
    <source>
        <dbReference type="PROSITE" id="PS51192"/>
    </source>
</evidence>
<dbReference type="AlphaFoldDB" id="A0A9P1BFJ4"/>
<dbReference type="InterPro" id="IPR000719">
    <property type="entry name" value="Prot_kinase_dom"/>
</dbReference>
<gene>
    <name evidence="15" type="ORF">C1SCF055_LOCUS1064</name>
</gene>
<dbReference type="Pfam" id="PF00271">
    <property type="entry name" value="Helicase_C"/>
    <property type="match status" value="1"/>
</dbReference>
<dbReference type="OrthoDB" id="448448at2759"/>
<comment type="catalytic activity">
    <reaction evidence="9">
        <text>L-threonyl-[protein] + ATP = O-phospho-L-threonyl-[protein] + ADP + H(+)</text>
        <dbReference type="Rhea" id="RHEA:46608"/>
        <dbReference type="Rhea" id="RHEA-COMP:11060"/>
        <dbReference type="Rhea" id="RHEA-COMP:11605"/>
        <dbReference type="ChEBI" id="CHEBI:15378"/>
        <dbReference type="ChEBI" id="CHEBI:30013"/>
        <dbReference type="ChEBI" id="CHEBI:30616"/>
        <dbReference type="ChEBI" id="CHEBI:61977"/>
        <dbReference type="ChEBI" id="CHEBI:456216"/>
        <dbReference type="EC" id="2.7.11.22"/>
    </reaction>
</comment>
<feature type="domain" description="Helicase C-terminal" evidence="14">
    <location>
        <begin position="326"/>
        <end position="493"/>
    </location>
</feature>
<dbReference type="Proteomes" id="UP001152797">
    <property type="component" value="Unassembled WGS sequence"/>
</dbReference>
<dbReference type="PROSITE" id="PS51192">
    <property type="entry name" value="HELICASE_ATP_BIND_1"/>
    <property type="match status" value="1"/>
</dbReference>
<feature type="region of interest" description="Disordered" evidence="11">
    <location>
        <begin position="482"/>
        <end position="503"/>
    </location>
</feature>
<dbReference type="InterPro" id="IPR008271">
    <property type="entry name" value="Ser/Thr_kinase_AS"/>
</dbReference>
<dbReference type="Gene3D" id="3.40.50.300">
    <property type="entry name" value="P-loop containing nucleotide triphosphate hydrolases"/>
    <property type="match status" value="1"/>
</dbReference>
<keyword evidence="16" id="KW-0347">Helicase</keyword>
<dbReference type="Gene3D" id="3.40.50.10810">
    <property type="entry name" value="Tandem AAA-ATPase domain"/>
    <property type="match status" value="1"/>
</dbReference>
<dbReference type="InterPro" id="IPR038718">
    <property type="entry name" value="SNF2-like_sf"/>
</dbReference>
<dbReference type="Pfam" id="PF00176">
    <property type="entry name" value="SNF2-rel_dom"/>
    <property type="match status" value="1"/>
</dbReference>
<dbReference type="SMART" id="SM00490">
    <property type="entry name" value="HELICc"/>
    <property type="match status" value="1"/>
</dbReference>
<keyword evidence="17" id="KW-1185">Reference proteome</keyword>
<dbReference type="CDD" id="cd18793">
    <property type="entry name" value="SF2_C_SNF"/>
    <property type="match status" value="1"/>
</dbReference>
<dbReference type="PROSITE" id="PS00108">
    <property type="entry name" value="PROTEIN_KINASE_ST"/>
    <property type="match status" value="1"/>
</dbReference>
<reference evidence="16 17" key="2">
    <citation type="submission" date="2024-05" db="EMBL/GenBank/DDBJ databases">
        <authorList>
            <person name="Chen Y."/>
            <person name="Shah S."/>
            <person name="Dougan E. K."/>
            <person name="Thang M."/>
            <person name="Chan C."/>
        </authorList>
    </citation>
    <scope>NUCLEOTIDE SEQUENCE [LARGE SCALE GENOMIC DNA]</scope>
</reference>
<evidence type="ECO:0000259" key="14">
    <source>
        <dbReference type="PROSITE" id="PS51194"/>
    </source>
</evidence>
<feature type="compositionally biased region" description="Basic and acidic residues" evidence="11">
    <location>
        <begin position="493"/>
        <end position="502"/>
    </location>
</feature>
<dbReference type="EC" id="2.7.11.22" evidence="2"/>
<evidence type="ECO:0000256" key="5">
    <source>
        <dbReference type="ARBA" id="ARBA00022741"/>
    </source>
</evidence>
<dbReference type="FunFam" id="1.10.510.10:FF:000574">
    <property type="entry name" value="Cell division related protein kinase 2"/>
    <property type="match status" value="1"/>
</dbReference>
<evidence type="ECO:0000313" key="17">
    <source>
        <dbReference type="Proteomes" id="UP001152797"/>
    </source>
</evidence>
<dbReference type="InterPro" id="IPR011009">
    <property type="entry name" value="Kinase-like_dom_sf"/>
</dbReference>
<dbReference type="PANTHER" id="PTHR10799">
    <property type="entry name" value="SNF2/RAD54 HELICASE FAMILY"/>
    <property type="match status" value="1"/>
</dbReference>
<keyword evidence="3" id="KW-0723">Serine/threonine-protein kinase</keyword>
<evidence type="ECO:0000256" key="9">
    <source>
        <dbReference type="ARBA" id="ARBA00047811"/>
    </source>
</evidence>
<dbReference type="GO" id="GO:0016787">
    <property type="term" value="F:hydrolase activity"/>
    <property type="evidence" value="ECO:0007669"/>
    <property type="project" value="UniProtKB-KW"/>
</dbReference>
<keyword evidence="4" id="KW-0808">Transferase</keyword>
<dbReference type="GO" id="GO:0004386">
    <property type="term" value="F:helicase activity"/>
    <property type="evidence" value="ECO:0007669"/>
    <property type="project" value="UniProtKB-KW"/>
</dbReference>
<evidence type="ECO:0000313" key="15">
    <source>
        <dbReference type="EMBL" id="CAI3972482.1"/>
    </source>
</evidence>
<dbReference type="InterPro" id="IPR027417">
    <property type="entry name" value="P-loop_NTPase"/>
</dbReference>
<keyword evidence="8" id="KW-0067">ATP-binding</keyword>
<evidence type="ECO:0000256" key="2">
    <source>
        <dbReference type="ARBA" id="ARBA00012425"/>
    </source>
</evidence>
<dbReference type="Pfam" id="PF00069">
    <property type="entry name" value="Pkinase"/>
    <property type="match status" value="1"/>
</dbReference>
<evidence type="ECO:0000256" key="11">
    <source>
        <dbReference type="SAM" id="MobiDB-lite"/>
    </source>
</evidence>
<dbReference type="SUPFAM" id="SSF56112">
    <property type="entry name" value="Protein kinase-like (PK-like)"/>
    <property type="match status" value="1"/>
</dbReference>
<dbReference type="InterPro" id="IPR000330">
    <property type="entry name" value="SNF2_N"/>
</dbReference>
<evidence type="ECO:0000256" key="3">
    <source>
        <dbReference type="ARBA" id="ARBA00022527"/>
    </source>
</evidence>
<dbReference type="EMBL" id="CAMXCT030000014">
    <property type="protein sequence ID" value="CAL4759794.1"/>
    <property type="molecule type" value="Genomic_DNA"/>
</dbReference>
<dbReference type="InterPro" id="IPR014001">
    <property type="entry name" value="Helicase_ATP-bd"/>
</dbReference>
<dbReference type="InterPro" id="IPR001650">
    <property type="entry name" value="Helicase_C-like"/>
</dbReference>
<dbReference type="GO" id="GO:0004693">
    <property type="term" value="F:cyclin-dependent protein serine/threonine kinase activity"/>
    <property type="evidence" value="ECO:0007669"/>
    <property type="project" value="UniProtKB-EC"/>
</dbReference>
<dbReference type="EMBL" id="CAMXCT010000014">
    <property type="protein sequence ID" value="CAI3972482.1"/>
    <property type="molecule type" value="Genomic_DNA"/>
</dbReference>
<comment type="caution">
    <text evidence="15">The sequence shown here is derived from an EMBL/GenBank/DDBJ whole genome shotgun (WGS) entry which is preliminary data.</text>
</comment>
<proteinExistence type="inferred from homology"/>
<evidence type="ECO:0000256" key="1">
    <source>
        <dbReference type="ARBA" id="ARBA00006485"/>
    </source>
</evidence>
<dbReference type="SMART" id="SM00220">
    <property type="entry name" value="S_TKc"/>
    <property type="match status" value="1"/>
</dbReference>
<dbReference type="CDD" id="cd07829">
    <property type="entry name" value="STKc_CDK_like"/>
    <property type="match status" value="1"/>
</dbReference>
<dbReference type="EMBL" id="CAMXCT020000014">
    <property type="protein sequence ID" value="CAL1125857.1"/>
    <property type="molecule type" value="Genomic_DNA"/>
</dbReference>
<dbReference type="PROSITE" id="PS51194">
    <property type="entry name" value="HELICASE_CTER"/>
    <property type="match status" value="1"/>
</dbReference>
<evidence type="ECO:0000256" key="4">
    <source>
        <dbReference type="ARBA" id="ARBA00022679"/>
    </source>
</evidence>
<evidence type="ECO:0000256" key="6">
    <source>
        <dbReference type="ARBA" id="ARBA00022777"/>
    </source>
</evidence>
<evidence type="ECO:0000256" key="10">
    <source>
        <dbReference type="ARBA" id="ARBA00048367"/>
    </source>
</evidence>
<dbReference type="Gene3D" id="1.10.510.10">
    <property type="entry name" value="Transferase(Phosphotransferase) domain 1"/>
    <property type="match status" value="1"/>
</dbReference>
<evidence type="ECO:0000313" key="16">
    <source>
        <dbReference type="EMBL" id="CAL4759794.1"/>
    </source>
</evidence>
<comment type="catalytic activity">
    <reaction evidence="10">
        <text>L-seryl-[protein] + ATP = O-phospho-L-seryl-[protein] + ADP + H(+)</text>
        <dbReference type="Rhea" id="RHEA:17989"/>
        <dbReference type="Rhea" id="RHEA-COMP:9863"/>
        <dbReference type="Rhea" id="RHEA-COMP:11604"/>
        <dbReference type="ChEBI" id="CHEBI:15378"/>
        <dbReference type="ChEBI" id="CHEBI:29999"/>
        <dbReference type="ChEBI" id="CHEBI:30616"/>
        <dbReference type="ChEBI" id="CHEBI:83421"/>
        <dbReference type="ChEBI" id="CHEBI:456216"/>
        <dbReference type="EC" id="2.7.11.22"/>
    </reaction>
</comment>
<name>A0A9P1BFJ4_9DINO</name>
<accession>A0A9P1BFJ4</accession>
<comment type="similarity">
    <text evidence="1">Belongs to the protein kinase superfamily. CMGC Ser/Thr protein kinase family. CDC2/CDKX subfamily.</text>
</comment>
<organism evidence="15">
    <name type="scientific">Cladocopium goreaui</name>
    <dbReference type="NCBI Taxonomy" id="2562237"/>
    <lineage>
        <taxon>Eukaryota</taxon>
        <taxon>Sar</taxon>
        <taxon>Alveolata</taxon>
        <taxon>Dinophyceae</taxon>
        <taxon>Suessiales</taxon>
        <taxon>Symbiodiniaceae</taxon>
        <taxon>Cladocopium</taxon>
    </lineage>
</organism>
<dbReference type="PROSITE" id="PS50011">
    <property type="entry name" value="PROTEIN_KINASE_DOM"/>
    <property type="match status" value="1"/>
</dbReference>
<feature type="domain" description="Helicase ATP-binding" evidence="13">
    <location>
        <begin position="54"/>
        <end position="141"/>
    </location>
</feature>
<keyword evidence="6" id="KW-0418">Kinase</keyword>
<reference evidence="15" key="1">
    <citation type="submission" date="2022-10" db="EMBL/GenBank/DDBJ databases">
        <authorList>
            <person name="Chen Y."/>
            <person name="Dougan E. K."/>
            <person name="Chan C."/>
            <person name="Rhodes N."/>
            <person name="Thang M."/>
        </authorList>
    </citation>
    <scope>NUCLEOTIDE SEQUENCE</scope>
</reference>
<dbReference type="InterPro" id="IPR049730">
    <property type="entry name" value="SNF2/RAD54-like_C"/>
</dbReference>
<evidence type="ECO:0000256" key="8">
    <source>
        <dbReference type="ARBA" id="ARBA00022840"/>
    </source>
</evidence>
<evidence type="ECO:0000259" key="12">
    <source>
        <dbReference type="PROSITE" id="PS50011"/>
    </source>
</evidence>
<dbReference type="GO" id="GO:0005524">
    <property type="term" value="F:ATP binding"/>
    <property type="evidence" value="ECO:0007669"/>
    <property type="project" value="UniProtKB-KW"/>
</dbReference>
<feature type="domain" description="Protein kinase" evidence="12">
    <location>
        <begin position="508"/>
        <end position="795"/>
    </location>
</feature>
<sequence>MHHIWTHQRLGLHVFKGSKQVWADFGVVFPDILRVPKQRDAFLVVGARPGFLHDRMLQKGPTLVLTTSSVLGNKEDRAVFFRNVRFECILCDEAHGMRNAETIAFKHVDRIPVKRRVLMTGTPVHNNLQELGNLLKLVLQVNSQSASSRMVRVARELDGIVERQSLRTLQVRAAPFMMRRLKKDVMNDLPEKICKAQRCPLTPEQRKQYDAELQKAKASTKMKKTQARKYLKNLFSRLRRLCNHPLLCQTRFVEDDYGVIADALRLVRSDFASATREKCVAFIREMDDYELVSQVRAYKLQGKLADMGLNPGKLQISRQDLMNSAKVQELIKILEGQRAENQKTLVFSQFTMYLDVIQHALSINDLPFARLDGTCSLEDRQSNIDLFQKPGSGVDIFLLSMKAGGTGLNLTAANRVILMDLSWNPQDNRQAEDRAHRLGQQQSVSVTYLTTADTIEESIVKCNVSKMELDYKFGGQKSALGTSAFDESESDGEAEKPKKQDQEAELCAELGKELGILALSQRSDVTVHGDARREVVAIKRIKLNPDDDEGIPSTALREVAVLKELDSEFVVKLFEVFCSPHKLVMVFELMENDLRKYMKSVRGQLQPKDIRNLCWQLVKGLDVCHARRIIHRDIKPQNLLIDNDLHLKLADFGLARAFVVPIPKYTHEVVTVWYRAPEILLGSSAYSIGVDMWAVGCVFAEMATGNPLFGGDSEIDTIFKIFQKLGTPNEEMWPGLHELPNFKLKFPCWTAKGWDKIRNTKAQVGRNGMDLLDKFMAYDPKKRWTARKGLQHPYFHEDSRQLAHGGA</sequence>
<protein>
    <recommendedName>
        <fullName evidence="2">cyclin-dependent kinase</fullName>
        <ecNumber evidence="2">2.7.11.22</ecNumber>
    </recommendedName>
</protein>
<evidence type="ECO:0000256" key="7">
    <source>
        <dbReference type="ARBA" id="ARBA00022801"/>
    </source>
</evidence>
<keyword evidence="7" id="KW-0378">Hydrolase</keyword>
<dbReference type="SUPFAM" id="SSF52540">
    <property type="entry name" value="P-loop containing nucleoside triphosphate hydrolases"/>
    <property type="match status" value="2"/>
</dbReference>
<keyword evidence="5" id="KW-0547">Nucleotide-binding</keyword>
<dbReference type="Gene3D" id="3.30.200.20">
    <property type="entry name" value="Phosphorylase Kinase, domain 1"/>
    <property type="match status" value="1"/>
</dbReference>